<keyword evidence="1" id="KW-0456">Lyase</keyword>
<sequence length="234" mass="25651">MGADTGEPTRADIERVRVEVYRGYAEQGHPPVRAALEAATRLSPADVERALAILAATRHIVLDDDGRIIMAHPFASIDLHFSVKGSHTLWWGGCAWDAFAIPHLVPGENEVLVATTCPACGTPHAYVVGTSRAPAGDEVAHFLVPAAHVWDDVVHTCSNQRIFCSERCVDDWLSATGNEHGSTFDLATLWRLAAHWYEGRLDSPYVRREPSEARAYFADVGLKGAFWGLEEPEP</sequence>
<proteinExistence type="predicted"/>
<keyword evidence="2" id="KW-1185">Reference proteome</keyword>
<dbReference type="GO" id="GO:0016829">
    <property type="term" value="F:lyase activity"/>
    <property type="evidence" value="ECO:0007669"/>
    <property type="project" value="UniProtKB-KW"/>
</dbReference>
<dbReference type="RefSeq" id="WP_344294646.1">
    <property type="nucleotide sequence ID" value="NZ_BAAANJ010000004.1"/>
</dbReference>
<dbReference type="SUPFAM" id="SSF160387">
    <property type="entry name" value="NosL/MerB-like"/>
    <property type="match status" value="1"/>
</dbReference>
<evidence type="ECO:0000313" key="1">
    <source>
        <dbReference type="EMBL" id="GAA1806109.1"/>
    </source>
</evidence>
<dbReference type="Gene3D" id="3.30.450.410">
    <property type="match status" value="1"/>
</dbReference>
<dbReference type="InterPro" id="IPR053717">
    <property type="entry name" value="MerB_lyase_sf"/>
</dbReference>
<organism evidence="1 2">
    <name type="scientific">Agromyces neolithicus</name>
    <dbReference type="NCBI Taxonomy" id="269420"/>
    <lineage>
        <taxon>Bacteria</taxon>
        <taxon>Bacillati</taxon>
        <taxon>Actinomycetota</taxon>
        <taxon>Actinomycetes</taxon>
        <taxon>Micrococcales</taxon>
        <taxon>Microbacteriaceae</taxon>
        <taxon>Agromyces</taxon>
    </lineage>
</organism>
<evidence type="ECO:0000313" key="2">
    <source>
        <dbReference type="Proteomes" id="UP001500002"/>
    </source>
</evidence>
<name>A0ABN2M2C3_9MICO</name>
<dbReference type="EMBL" id="BAAANJ010000004">
    <property type="protein sequence ID" value="GAA1806109.1"/>
    <property type="molecule type" value="Genomic_DNA"/>
</dbReference>
<dbReference type="Pfam" id="PF03243">
    <property type="entry name" value="MerB"/>
    <property type="match status" value="1"/>
</dbReference>
<protein>
    <submittedName>
        <fullName evidence="1">Organomercurial lyase</fullName>
    </submittedName>
</protein>
<dbReference type="InterPro" id="IPR004927">
    <property type="entry name" value="MerB"/>
</dbReference>
<accession>A0ABN2M2C3</accession>
<comment type="caution">
    <text evidence="1">The sequence shown here is derived from an EMBL/GenBank/DDBJ whole genome shotgun (WGS) entry which is preliminary data.</text>
</comment>
<reference evidence="1 2" key="1">
    <citation type="journal article" date="2019" name="Int. J. Syst. Evol. Microbiol.">
        <title>The Global Catalogue of Microorganisms (GCM) 10K type strain sequencing project: providing services to taxonomists for standard genome sequencing and annotation.</title>
        <authorList>
            <consortium name="The Broad Institute Genomics Platform"/>
            <consortium name="The Broad Institute Genome Sequencing Center for Infectious Disease"/>
            <person name="Wu L."/>
            <person name="Ma J."/>
        </authorList>
    </citation>
    <scope>NUCLEOTIDE SEQUENCE [LARGE SCALE GENOMIC DNA]</scope>
    <source>
        <strain evidence="1 2">JCM 14322</strain>
    </source>
</reference>
<gene>
    <name evidence="1" type="primary">merB</name>
    <name evidence="1" type="ORF">GCM10009749_12960</name>
</gene>
<dbReference type="Proteomes" id="UP001500002">
    <property type="component" value="Unassembled WGS sequence"/>
</dbReference>